<reference evidence="2" key="1">
    <citation type="journal article" date="2012" name="PLoS Genet.">
        <title>Comparative analysis of the genomes of two field isolates of the rice blast fungus Magnaporthe oryzae.</title>
        <authorList>
            <person name="Xue M."/>
            <person name="Yang J."/>
            <person name="Li Z."/>
            <person name="Hu S."/>
            <person name="Yao N."/>
            <person name="Dean R.A."/>
            <person name="Zhao W."/>
            <person name="Shen M."/>
            <person name="Zhang H."/>
            <person name="Li C."/>
            <person name="Liu L."/>
            <person name="Cao L."/>
            <person name="Xu X."/>
            <person name="Xing Y."/>
            <person name="Hsiang T."/>
            <person name="Zhang Z."/>
            <person name="Xu J.R."/>
            <person name="Peng Y.L."/>
        </authorList>
    </citation>
    <scope>NUCLEOTIDE SEQUENCE [LARGE SCALE GENOMIC DNA]</scope>
    <source>
        <strain evidence="2">P131</strain>
    </source>
</reference>
<proteinExistence type="predicted"/>
<dbReference type="EMBL" id="JH795433">
    <property type="protein sequence ID" value="ELQ63336.1"/>
    <property type="molecule type" value="Genomic_DNA"/>
</dbReference>
<evidence type="ECO:0000256" key="1">
    <source>
        <dbReference type="SAM" id="MobiDB-lite"/>
    </source>
</evidence>
<feature type="region of interest" description="Disordered" evidence="1">
    <location>
        <begin position="1"/>
        <end position="41"/>
    </location>
</feature>
<accession>L7J530</accession>
<feature type="compositionally biased region" description="Polar residues" evidence="1">
    <location>
        <begin position="15"/>
        <end position="27"/>
    </location>
</feature>
<protein>
    <submittedName>
        <fullName evidence="2">Uncharacterized protein</fullName>
    </submittedName>
</protein>
<evidence type="ECO:0000313" key="2">
    <source>
        <dbReference type="EMBL" id="ELQ63336.1"/>
    </source>
</evidence>
<sequence>MPANGRGGSRLLPKQKSQTGRRVTPESQAKVPVRPQMSSGLKREAISLGEEILTPYTRQARAGKKLKGFEIIRVRTGSGNYYCHNRRQIQATSSLESTT</sequence>
<dbReference type="AlphaFoldDB" id="L7J530"/>
<gene>
    <name evidence="2" type="ORF">OOW_P131scaffold00990g12</name>
</gene>
<name>L7J530_PYRO1</name>
<organism>
    <name type="scientific">Pyricularia oryzae (strain P131)</name>
    <name type="common">Rice blast fungus</name>
    <name type="synonym">Magnaporthe oryzae</name>
    <dbReference type="NCBI Taxonomy" id="1143193"/>
    <lineage>
        <taxon>Eukaryota</taxon>
        <taxon>Fungi</taxon>
        <taxon>Dikarya</taxon>
        <taxon>Ascomycota</taxon>
        <taxon>Pezizomycotina</taxon>
        <taxon>Sordariomycetes</taxon>
        <taxon>Sordariomycetidae</taxon>
        <taxon>Magnaporthales</taxon>
        <taxon>Pyriculariaceae</taxon>
        <taxon>Pyricularia</taxon>
    </lineage>
</organism>